<dbReference type="Proteomes" id="UP000501753">
    <property type="component" value="Chromosome"/>
</dbReference>
<evidence type="ECO:0000313" key="2">
    <source>
        <dbReference type="EMBL" id="QCN86690.1"/>
    </source>
</evidence>
<dbReference type="PANTHER" id="PTHR35526:SF3">
    <property type="entry name" value="ANTI-SIGMA-F FACTOR RSBW"/>
    <property type="match status" value="1"/>
</dbReference>
<keyword evidence="1" id="KW-0067">ATP-binding</keyword>
<reference evidence="1 3" key="2">
    <citation type="submission" date="2018-12" db="EMBL/GenBank/DDBJ databases">
        <title>Streptomyces griseoviridis F1-27 complete genome.</title>
        <authorList>
            <person name="Mariita R.M."/>
            <person name="Sello J.K."/>
        </authorList>
    </citation>
    <scope>NUCLEOTIDE SEQUENCE [LARGE SCALE GENOMIC DNA]</scope>
    <source>
        <strain evidence="1 3">F1-27</strain>
    </source>
</reference>
<dbReference type="PANTHER" id="PTHR35526">
    <property type="entry name" value="ANTI-SIGMA-F FACTOR RSBW-RELATED"/>
    <property type="match status" value="1"/>
</dbReference>
<dbReference type="GO" id="GO:0005524">
    <property type="term" value="F:ATP binding"/>
    <property type="evidence" value="ECO:0007669"/>
    <property type="project" value="UniProtKB-KW"/>
</dbReference>
<sequence length="148" mass="16301">MTTSASERQRTAYQFVVPNSKLAPKLGRDLIATLLAVTGHPVLVDAARLCLSEVITLSYLHTRTARLHLDVSVCPGRVLVAVRDDEWCERPGRGAGRARLDETRGQGFLLLNRLSAAWGVVTWPTGVEGSERKRVWFTLDDAEVTSMA</sequence>
<dbReference type="InterPro" id="IPR050267">
    <property type="entry name" value="Anti-sigma-factor_SerPK"/>
</dbReference>
<name>A0A3S9ZFM0_STRGD</name>
<organism evidence="1 3">
    <name type="scientific">Streptomyces griseoviridis</name>
    <dbReference type="NCBI Taxonomy" id="45398"/>
    <lineage>
        <taxon>Bacteria</taxon>
        <taxon>Bacillati</taxon>
        <taxon>Actinomycetota</taxon>
        <taxon>Actinomycetes</taxon>
        <taxon>Kitasatosporales</taxon>
        <taxon>Streptomycetaceae</taxon>
        <taxon>Streptomyces</taxon>
    </lineage>
</organism>
<dbReference type="AlphaFoldDB" id="A0A3S9ZFM0"/>
<dbReference type="InterPro" id="IPR036890">
    <property type="entry name" value="HATPase_C_sf"/>
</dbReference>
<reference evidence="2 4" key="1">
    <citation type="submission" date="2018-04" db="EMBL/GenBank/DDBJ databases">
        <title>Complete genome sequences of Streptomyces griseoviridis K61 and characterization of antagonistic properties of biological control agents.</title>
        <authorList>
            <person name="Mariita R.M."/>
            <person name="Sello J.K."/>
        </authorList>
    </citation>
    <scope>NUCLEOTIDE SEQUENCE [LARGE SCALE GENOMIC DNA]</scope>
    <source>
        <strain evidence="2 4">K61</strain>
    </source>
</reference>
<evidence type="ECO:0000313" key="1">
    <source>
        <dbReference type="EMBL" id="AZS86447.1"/>
    </source>
</evidence>
<evidence type="ECO:0000313" key="3">
    <source>
        <dbReference type="Proteomes" id="UP000271291"/>
    </source>
</evidence>
<dbReference type="Gene3D" id="3.30.565.10">
    <property type="entry name" value="Histidine kinase-like ATPase, C-terminal domain"/>
    <property type="match status" value="1"/>
</dbReference>
<dbReference type="Proteomes" id="UP000271291">
    <property type="component" value="Chromosome"/>
</dbReference>
<dbReference type="EMBL" id="CP034687">
    <property type="protein sequence ID" value="AZS86447.1"/>
    <property type="molecule type" value="Genomic_DNA"/>
</dbReference>
<dbReference type="CDD" id="cd16936">
    <property type="entry name" value="HATPase_RsbW-like"/>
    <property type="match status" value="1"/>
</dbReference>
<keyword evidence="1" id="KW-0547">Nucleotide-binding</keyword>
<dbReference type="OrthoDB" id="4298621at2"/>
<dbReference type="EMBL" id="CP029078">
    <property type="protein sequence ID" value="QCN86690.1"/>
    <property type="molecule type" value="Genomic_DNA"/>
</dbReference>
<evidence type="ECO:0000313" key="4">
    <source>
        <dbReference type="Proteomes" id="UP000501753"/>
    </source>
</evidence>
<keyword evidence="4" id="KW-1185">Reference proteome</keyword>
<dbReference type="RefSeq" id="WP_127179261.1">
    <property type="nucleotide sequence ID" value="NZ_CP029078.1"/>
</dbReference>
<accession>A0A3S9ZFM0</accession>
<gene>
    <name evidence="2" type="ORF">DDJ31_18315</name>
    <name evidence="1" type="ORF">ELQ87_20960</name>
</gene>
<proteinExistence type="predicted"/>
<protein>
    <submittedName>
        <fullName evidence="1">ATP-binding protein</fullName>
    </submittedName>
</protein>
<dbReference type="KEGG" id="sgd:ELQ87_20960"/>